<evidence type="ECO:0000256" key="8">
    <source>
        <dbReference type="ARBA" id="ARBA00022844"/>
    </source>
</evidence>
<evidence type="ECO:0000256" key="16">
    <source>
        <dbReference type="ARBA" id="ARBA00023296"/>
    </source>
</evidence>
<organism evidence="19 20">
    <name type="scientific">Pteropodid alphaherpesvirus 1</name>
    <dbReference type="NCBI Taxonomy" id="1343901"/>
    <lineage>
        <taxon>Viruses</taxon>
        <taxon>Duplodnaviria</taxon>
        <taxon>Heunggongvirae</taxon>
        <taxon>Peploviricota</taxon>
        <taxon>Herviviricetes</taxon>
        <taxon>Herpesvirales</taxon>
        <taxon>Orthoherpesviridae</taxon>
        <taxon>Alphaherpesvirinae</taxon>
        <taxon>Simplexvirus</taxon>
        <taxon>Simplexvirus pteropodidalpha1</taxon>
    </lineage>
</organism>
<evidence type="ECO:0000256" key="17">
    <source>
        <dbReference type="SAM" id="Phobius"/>
    </source>
</evidence>
<proteinExistence type="inferred from homology"/>
<dbReference type="InterPro" id="IPR038172">
    <property type="entry name" value="Herpes_glycoH_C_sf"/>
</dbReference>
<feature type="transmembrane region" description="Helical" evidence="17">
    <location>
        <begin position="825"/>
        <end position="855"/>
    </location>
</feature>
<dbReference type="GO" id="GO:0055036">
    <property type="term" value="C:virion membrane"/>
    <property type="evidence" value="ECO:0007669"/>
    <property type="project" value="UniProtKB-SubCell"/>
</dbReference>
<keyword evidence="5" id="KW-1162">Viral penetration into host cytoplasm</keyword>
<evidence type="ECO:0000256" key="1">
    <source>
        <dbReference type="ARBA" id="ARBA00004563"/>
    </source>
</evidence>
<evidence type="ECO:0000256" key="7">
    <source>
        <dbReference type="ARBA" id="ARBA00022729"/>
    </source>
</evidence>
<dbReference type="KEGG" id="vg:19621665"/>
<keyword evidence="7" id="KW-0732">Signal</keyword>
<dbReference type="Proteomes" id="UP000173965">
    <property type="component" value="Segment"/>
</dbReference>
<evidence type="ECO:0000256" key="12">
    <source>
        <dbReference type="ARBA" id="ARBA00022989"/>
    </source>
</evidence>
<evidence type="ECO:0000259" key="18">
    <source>
        <dbReference type="Pfam" id="PF17488"/>
    </source>
</evidence>
<keyword evidence="15" id="KW-0325">Glycoprotein</keyword>
<dbReference type="HAMAP" id="MF_04033">
    <property type="entry name" value="HSV_GH"/>
    <property type="match status" value="1"/>
</dbReference>
<evidence type="ECO:0000256" key="13">
    <source>
        <dbReference type="ARBA" id="ARBA00023046"/>
    </source>
</evidence>
<keyword evidence="16" id="KW-1160">Virus entry into host cell</keyword>
<feature type="domain" description="Herpesvirus glycoprotein H C-terminal" evidence="18">
    <location>
        <begin position="670"/>
        <end position="810"/>
    </location>
</feature>
<evidence type="ECO:0000256" key="14">
    <source>
        <dbReference type="ARBA" id="ARBA00023136"/>
    </source>
</evidence>
<evidence type="ECO:0000313" key="20">
    <source>
        <dbReference type="Proteomes" id="UP000173965"/>
    </source>
</evidence>
<evidence type="ECO:0000256" key="3">
    <source>
        <dbReference type="ARBA" id="ARBA00022511"/>
    </source>
</evidence>
<keyword evidence="12 17" id="KW-1133">Transmembrane helix</keyword>
<dbReference type="Gene3D" id="1.20.58.1340">
    <property type="match status" value="1"/>
</dbReference>
<dbReference type="InterPro" id="IPR035305">
    <property type="entry name" value="Herpes_glycoH_C"/>
</dbReference>
<dbReference type="EMBL" id="AB825953">
    <property type="protein sequence ID" value="BAP00701.1"/>
    <property type="molecule type" value="Genomic_DNA"/>
</dbReference>
<gene>
    <name evidence="19" type="primary">UL22</name>
</gene>
<evidence type="ECO:0000256" key="10">
    <source>
        <dbReference type="ARBA" id="ARBA00022879"/>
    </source>
</evidence>
<evidence type="ECO:0000256" key="6">
    <source>
        <dbReference type="ARBA" id="ARBA00022692"/>
    </source>
</evidence>
<dbReference type="Pfam" id="PF02489">
    <property type="entry name" value="Herpes_glycop_H"/>
    <property type="match status" value="1"/>
</dbReference>
<keyword evidence="8" id="KW-0946">Virion</keyword>
<keyword evidence="3" id="KW-1032">Host cell membrane</keyword>
<evidence type="ECO:0000256" key="4">
    <source>
        <dbReference type="ARBA" id="ARBA00022521"/>
    </source>
</evidence>
<sequence>MGVRVRNTKNHGSGWPSLLASLWLVWGLCGVVRVVGGDDYWEELEDPWFGEDYPDHAERYQRAFRHLYLWIPNIPVLKKTPLGILAPPPELGLNITTLPLLQWDRPAFCFFLVTTRRFPQDPGKLLYIPKTALLGLPTNASLPQVPKVPPRVRSPLPNRDVFQLRGLRSPAASLWLQPRVWVSYAPIMDYKALMFRRSPKAATSEFPYGRLHISGEKPPATGVLPTFSHLTISALAQASATWINSTGIFRSPHRFAYQFPSSATWPAVIWRTGEFLLTCNAARVHAQYGHRFMGLVISSKSATPAEIIVVPASEELTFTGPPLAWPAKVLPGPPKGPLHRVFVVSSVTSQNNATALSALREMAAYPEESSNYAQHLSRAYAAFFQYALEAPNPTSQALVFWRISSLLATAGFSFINTVQAQGAVRFADLLSFLTHMRVLSRLAAQMADCATNTLAVSVSFFREAVSEEIYTRLTALLSEIVTSEESIASHASAYQLAFVLGSPSAYDLAAPSAAHTLDALHAEFVRGSPLNTAAVRRALYYGLAVILSPMDFDLMTPEQRARGRKSLLLATSLCTAKAVTATNKQLQAALQRVDHRRQLFFGPDYVSPCAMSCRFDLTEDNFVLDTLALLPRGNLSVEETEHQTRGVASALTRWRYHNAIIQAFIPEAVVECLGPHSNAEPLIILPVTTNASFVLTHTPIHRGVEYRLAGVDVQRPLFLTFLTASCTGRMGEIESKRLVRTDVQTDLGLIGTVFFRYTPAGEVLSVLAIETDDAQQQLSGVPIPGHPNIFDSDVPSTALLLFPNSSVIHLLAFDIVPSATVSTSVAIISTVGVVLIAATIAGTVRALWACVPFFWRFK</sequence>
<keyword evidence="6 17" id="KW-0812">Transmembrane</keyword>
<dbReference type="Gene3D" id="3.30.500.50">
    <property type="match status" value="1"/>
</dbReference>
<evidence type="ECO:0000256" key="9">
    <source>
        <dbReference type="ARBA" id="ARBA00022870"/>
    </source>
</evidence>
<evidence type="ECO:0000256" key="15">
    <source>
        <dbReference type="ARBA" id="ARBA00023180"/>
    </source>
</evidence>
<dbReference type="GO" id="GO:0019031">
    <property type="term" value="C:viral envelope"/>
    <property type="evidence" value="ECO:0007669"/>
    <property type="project" value="UniProtKB-KW"/>
</dbReference>
<keyword evidence="20" id="KW-1185">Reference proteome</keyword>
<keyword evidence="9" id="KW-1043">Host membrane</keyword>
<dbReference type="Gene3D" id="3.10.360.40">
    <property type="match status" value="1"/>
</dbReference>
<dbReference type="GO" id="GO:0046718">
    <property type="term" value="P:symbiont entry into host cell"/>
    <property type="evidence" value="ECO:0007669"/>
    <property type="project" value="UniProtKB-KW"/>
</dbReference>
<evidence type="ECO:0000256" key="2">
    <source>
        <dbReference type="ARBA" id="ARBA00022506"/>
    </source>
</evidence>
<dbReference type="OrthoDB" id="3384at10239"/>
<dbReference type="RefSeq" id="YP_009042084.1">
    <property type="nucleotide sequence ID" value="NC_024306.1"/>
</dbReference>
<dbReference type="GO" id="GO:0019064">
    <property type="term" value="P:fusion of virus membrane with host plasma membrane"/>
    <property type="evidence" value="ECO:0007669"/>
    <property type="project" value="UniProtKB-KW"/>
</dbReference>
<keyword evidence="2" id="KW-1168">Fusion of virus membrane with host membrane</keyword>
<keyword evidence="11" id="KW-0730">Sialic acid</keyword>
<evidence type="ECO:0000313" key="19">
    <source>
        <dbReference type="EMBL" id="BAP00701.1"/>
    </source>
</evidence>
<reference evidence="20" key="1">
    <citation type="journal article" date="2014" name="J. Virol.">
        <title>Isolation and characterization of a novel alphaherpesvirus in fruit bats.</title>
        <authorList>
            <person name="Sasaki M."/>
            <person name="Setiyono A."/>
            <person name="Handharyani E."/>
            <person name="Kobayashi S."/>
            <person name="Rahmadani I."/>
            <person name="Taha S."/>
            <person name="Adiani S."/>
            <person name="Subangkit M."/>
            <person name="Nakamura I."/>
            <person name="Sawa H."/>
            <person name="Kimura T."/>
        </authorList>
    </citation>
    <scope>NUCLEOTIDE SEQUENCE [LARGE SCALE GENOMIC DNA]</scope>
</reference>
<dbReference type="Gene3D" id="2.60.40.3190">
    <property type="entry name" value="Herpesvirus glycoprotein H, C-terminal domain"/>
    <property type="match status" value="1"/>
</dbReference>
<evidence type="ECO:0000256" key="5">
    <source>
        <dbReference type="ARBA" id="ARBA00022595"/>
    </source>
</evidence>
<evidence type="ECO:0000256" key="11">
    <source>
        <dbReference type="ARBA" id="ARBA00022981"/>
    </source>
</evidence>
<keyword evidence="10 19" id="KW-0261">Viral envelope protein</keyword>
<protein>
    <submittedName>
        <fullName evidence="19">Envelope glycoprotein H</fullName>
    </submittedName>
</protein>
<dbReference type="InterPro" id="IPR003493">
    <property type="entry name" value="Herpes_gH"/>
</dbReference>
<name>A0A060Q596_9ALPH</name>
<keyword evidence="14 17" id="KW-0472">Membrane</keyword>
<comment type="subcellular location">
    <subcellularLocation>
        <location evidence="1">Virion membrane</location>
        <topology evidence="1">Single-pass type I membrane protein</topology>
    </subcellularLocation>
</comment>
<dbReference type="GeneID" id="19621665"/>
<keyword evidence="13" id="KW-1039">Host endosome</keyword>
<keyword evidence="4" id="KW-1169">Fusion of virus membrane with host cell membrane</keyword>
<accession>A0A060Q596</accession>
<dbReference type="Pfam" id="PF17488">
    <property type="entry name" value="Herpes_glycoH_C"/>
    <property type="match status" value="1"/>
</dbReference>